<dbReference type="KEGG" id="anp:FK178_10285"/>
<dbReference type="PANTHER" id="PTHR35368:SF1">
    <property type="entry name" value="HYDROPEROXIDE REDUCTASE"/>
    <property type="match status" value="1"/>
</dbReference>
<dbReference type="RefSeq" id="WP_146834504.1">
    <property type="nucleotide sequence ID" value="NZ_CP042476.1"/>
</dbReference>
<dbReference type="InterPro" id="IPR003718">
    <property type="entry name" value="OsmC/Ohr_fam"/>
</dbReference>
<dbReference type="AlphaFoldDB" id="A0A5B8YMP3"/>
<dbReference type="InterPro" id="IPR015946">
    <property type="entry name" value="KH_dom-like_a/b"/>
</dbReference>
<dbReference type="Proteomes" id="UP000321954">
    <property type="component" value="Chromosome"/>
</dbReference>
<dbReference type="InterPro" id="IPR036102">
    <property type="entry name" value="OsmC/Ohrsf"/>
</dbReference>
<reference evidence="1 2" key="1">
    <citation type="submission" date="2019-08" db="EMBL/GenBank/DDBJ databases">
        <title>Antarcticibacterium arcticum sp. nov., a bacterium isolated from marine sediment of the Canadian Beaufort Sea.</title>
        <authorList>
            <person name="Lee Y.M."/>
            <person name="Baek K."/>
            <person name="Lee D.-H."/>
            <person name="Shin S.C."/>
            <person name="Jin Y.K."/>
            <person name="Park Y."/>
        </authorList>
    </citation>
    <scope>NUCLEOTIDE SEQUENCE [LARGE SCALE GENOMIC DNA]</scope>
    <source>
        <strain evidence="1 2">PAMC 28998</strain>
    </source>
</reference>
<dbReference type="Pfam" id="PF02566">
    <property type="entry name" value="OsmC"/>
    <property type="match status" value="1"/>
</dbReference>
<gene>
    <name evidence="1" type="ORF">FK178_10285</name>
</gene>
<sequence>MKRNSIVQERQQPLMDSYVTDPKLARVTDEAIVEGKNLDDPFHTSVSINDELKIPFKIGVHRAVGGLHDFPNPGDMLCASLAACFESTLRMIANRLGVALKKTLVRATANADVRGTLMVERDVPVAFQSMGLEVHIEVDSAVEKNTISKLFGATERCCIIYQTLKPGIPIQVNQEVVYTADKN</sequence>
<dbReference type="OrthoDB" id="1433018at2"/>
<keyword evidence="2" id="KW-1185">Reference proteome</keyword>
<protein>
    <submittedName>
        <fullName evidence="1">OsmC family protein</fullName>
    </submittedName>
</protein>
<evidence type="ECO:0000313" key="2">
    <source>
        <dbReference type="Proteomes" id="UP000321954"/>
    </source>
</evidence>
<evidence type="ECO:0000313" key="1">
    <source>
        <dbReference type="EMBL" id="QED38087.1"/>
    </source>
</evidence>
<dbReference type="InterPro" id="IPR052924">
    <property type="entry name" value="OsmC/Ohr_hydroprdx_reductase"/>
</dbReference>
<proteinExistence type="predicted"/>
<dbReference type="SUPFAM" id="SSF82784">
    <property type="entry name" value="OsmC-like"/>
    <property type="match status" value="1"/>
</dbReference>
<organism evidence="1 2">
    <name type="scientific">Antarcticibacterium arcticum</name>
    <dbReference type="NCBI Taxonomy" id="2585771"/>
    <lineage>
        <taxon>Bacteria</taxon>
        <taxon>Pseudomonadati</taxon>
        <taxon>Bacteroidota</taxon>
        <taxon>Flavobacteriia</taxon>
        <taxon>Flavobacteriales</taxon>
        <taxon>Flavobacteriaceae</taxon>
        <taxon>Antarcticibacterium</taxon>
    </lineage>
</organism>
<accession>A0A5B8YMP3</accession>
<name>A0A5B8YMP3_9FLAO</name>
<dbReference type="PANTHER" id="PTHR35368">
    <property type="entry name" value="HYDROPEROXIDE REDUCTASE"/>
    <property type="match status" value="1"/>
</dbReference>
<dbReference type="EMBL" id="CP042476">
    <property type="protein sequence ID" value="QED38087.1"/>
    <property type="molecule type" value="Genomic_DNA"/>
</dbReference>
<dbReference type="Gene3D" id="3.30.300.20">
    <property type="match status" value="1"/>
</dbReference>